<dbReference type="GO" id="GO:0005524">
    <property type="term" value="F:ATP binding"/>
    <property type="evidence" value="ECO:0007669"/>
    <property type="project" value="UniProtKB-ARBA"/>
</dbReference>
<comment type="catalytic activity">
    <reaction evidence="5">
        <text>NAD(+) + ATP = ADP + NADP(+) + H(+)</text>
        <dbReference type="Rhea" id="RHEA:18629"/>
        <dbReference type="ChEBI" id="CHEBI:15378"/>
        <dbReference type="ChEBI" id="CHEBI:30616"/>
        <dbReference type="ChEBI" id="CHEBI:57540"/>
        <dbReference type="ChEBI" id="CHEBI:58349"/>
        <dbReference type="ChEBI" id="CHEBI:456216"/>
        <dbReference type="EC" id="2.7.1.23"/>
    </reaction>
</comment>
<accession>A0A938B2D5</accession>
<comment type="caution">
    <text evidence="6">The sequence shown here is derived from an EMBL/GenBank/DDBJ whole genome shotgun (WGS) entry which is preliminary data.</text>
</comment>
<evidence type="ECO:0000313" key="6">
    <source>
        <dbReference type="EMBL" id="MBM3225957.1"/>
    </source>
</evidence>
<keyword evidence="1" id="KW-0808">Transferase</keyword>
<dbReference type="InterPro" id="IPR002504">
    <property type="entry name" value="NADK"/>
</dbReference>
<evidence type="ECO:0000256" key="1">
    <source>
        <dbReference type="ARBA" id="ARBA00022679"/>
    </source>
</evidence>
<reference evidence="6" key="1">
    <citation type="submission" date="2019-03" db="EMBL/GenBank/DDBJ databases">
        <title>Lake Tanganyika Metagenome-Assembled Genomes (MAGs).</title>
        <authorList>
            <person name="Tran P."/>
        </authorList>
    </citation>
    <scope>NUCLEOTIDE SEQUENCE</scope>
    <source>
        <strain evidence="6">K_DeepCast_65m_m2_066</strain>
    </source>
</reference>
<proteinExistence type="predicted"/>
<gene>
    <name evidence="6" type="ORF">FJZ47_19470</name>
</gene>
<evidence type="ECO:0000256" key="5">
    <source>
        <dbReference type="ARBA" id="ARBA00047925"/>
    </source>
</evidence>
<dbReference type="InterPro" id="IPR017438">
    <property type="entry name" value="ATP-NAD_kinase_N"/>
</dbReference>
<dbReference type="GO" id="GO:0051287">
    <property type="term" value="F:NAD binding"/>
    <property type="evidence" value="ECO:0007669"/>
    <property type="project" value="UniProtKB-ARBA"/>
</dbReference>
<keyword evidence="4" id="KW-0520">NAD</keyword>
<dbReference type="Gene3D" id="3.40.50.10330">
    <property type="entry name" value="Probable inorganic polyphosphate/atp-NAD kinase, domain 1"/>
    <property type="match status" value="1"/>
</dbReference>
<evidence type="ECO:0000256" key="4">
    <source>
        <dbReference type="ARBA" id="ARBA00023027"/>
    </source>
</evidence>
<evidence type="ECO:0000313" key="7">
    <source>
        <dbReference type="Proteomes" id="UP000712673"/>
    </source>
</evidence>
<dbReference type="GO" id="GO:0003951">
    <property type="term" value="F:NAD+ kinase activity"/>
    <property type="evidence" value="ECO:0007669"/>
    <property type="project" value="UniProtKB-EC"/>
</dbReference>
<dbReference type="Pfam" id="PF01513">
    <property type="entry name" value="NAD_kinase"/>
    <property type="match status" value="1"/>
</dbReference>
<dbReference type="Proteomes" id="UP000712673">
    <property type="component" value="Unassembled WGS sequence"/>
</dbReference>
<dbReference type="Gene3D" id="2.60.200.30">
    <property type="entry name" value="Probable inorganic polyphosphate/atp-NAD kinase, domain 2"/>
    <property type="match status" value="1"/>
</dbReference>
<evidence type="ECO:0000256" key="2">
    <source>
        <dbReference type="ARBA" id="ARBA00022777"/>
    </source>
</evidence>
<keyword evidence="3" id="KW-0521">NADP</keyword>
<dbReference type="AlphaFoldDB" id="A0A938B2D5"/>
<dbReference type="InterPro" id="IPR017437">
    <property type="entry name" value="ATP-NAD_kinase_PpnK-typ_C"/>
</dbReference>
<dbReference type="GO" id="GO:0019674">
    <property type="term" value="P:NAD+ metabolic process"/>
    <property type="evidence" value="ECO:0007669"/>
    <property type="project" value="InterPro"/>
</dbReference>
<name>A0A938B2D5_UNCTE</name>
<dbReference type="PANTHER" id="PTHR13158:SF5">
    <property type="entry name" value="NAD KINASE 2, MITOCHONDRIAL"/>
    <property type="match status" value="1"/>
</dbReference>
<dbReference type="GO" id="GO:0006741">
    <property type="term" value="P:NADP+ biosynthetic process"/>
    <property type="evidence" value="ECO:0007669"/>
    <property type="project" value="InterPro"/>
</dbReference>
<evidence type="ECO:0008006" key="8">
    <source>
        <dbReference type="Google" id="ProtNLM"/>
    </source>
</evidence>
<dbReference type="EMBL" id="VGLS01000738">
    <property type="protein sequence ID" value="MBM3225957.1"/>
    <property type="molecule type" value="Genomic_DNA"/>
</dbReference>
<keyword evidence="2" id="KW-0418">Kinase</keyword>
<dbReference type="PANTHER" id="PTHR13158">
    <property type="match status" value="1"/>
</dbReference>
<dbReference type="SUPFAM" id="SSF111331">
    <property type="entry name" value="NAD kinase/diacylglycerol kinase-like"/>
    <property type="match status" value="1"/>
</dbReference>
<organism evidence="6 7">
    <name type="scientific">Tectimicrobiota bacterium</name>
    <dbReference type="NCBI Taxonomy" id="2528274"/>
    <lineage>
        <taxon>Bacteria</taxon>
        <taxon>Pseudomonadati</taxon>
        <taxon>Nitrospinota/Tectimicrobiota group</taxon>
        <taxon>Candidatus Tectimicrobiota</taxon>
    </lineage>
</organism>
<sequence>MGHGSGSRSRTEALGTVVQVTRALVVYKKSYYELYGYTERVGRFAALQGHRLAIIEAMRQSHTANQHTLVAVQHALSTLGIPYDCLYRGELSPVAGYDLVLSVGGDGTFLEVARYVRDLPLLGVNSDPERSTAAFCAARAETIRAYLEALQASQVREVRLARLQAAINKRLLPYYALNDVLIAHANPAAMTSYTLRIGADSEPQRSSGLWIATAAGSTAAIRAAGGRIMPLRSRQLQYLVREPYSADRCPYRLRKGIVKPETPLEIMSKTRRGRLFMDGPHVRFSLGLGDVLTISTAAEPLRVLGLDTQRRQRF</sequence>
<protein>
    <recommendedName>
        <fullName evidence="8">NAD(+) kinase</fullName>
    </recommendedName>
</protein>
<evidence type="ECO:0000256" key="3">
    <source>
        <dbReference type="ARBA" id="ARBA00022857"/>
    </source>
</evidence>
<dbReference type="InterPro" id="IPR016064">
    <property type="entry name" value="NAD/diacylglycerol_kinase_sf"/>
</dbReference>